<keyword evidence="5" id="KW-0418">Kinase</keyword>
<feature type="compositionally biased region" description="Basic and acidic residues" evidence="7">
    <location>
        <begin position="316"/>
        <end position="329"/>
    </location>
</feature>
<feature type="region of interest" description="Disordered" evidence="7">
    <location>
        <begin position="166"/>
        <end position="479"/>
    </location>
</feature>
<keyword evidence="6" id="KW-0067">ATP-binding</keyword>
<feature type="compositionally biased region" description="Pro residues" evidence="7">
    <location>
        <begin position="216"/>
        <end position="227"/>
    </location>
</feature>
<dbReference type="PANTHER" id="PTHR44167">
    <property type="entry name" value="OVARIAN-SPECIFIC SERINE/THREONINE-PROTEIN KINASE LOK-RELATED"/>
    <property type="match status" value="1"/>
</dbReference>
<feature type="region of interest" description="Disordered" evidence="7">
    <location>
        <begin position="85"/>
        <end position="154"/>
    </location>
</feature>
<feature type="region of interest" description="Disordered" evidence="7">
    <location>
        <begin position="1"/>
        <end position="42"/>
    </location>
</feature>
<feature type="domain" description="Protein kinase" evidence="8">
    <location>
        <begin position="493"/>
        <end position="879"/>
    </location>
</feature>
<dbReference type="Gene3D" id="1.10.510.10">
    <property type="entry name" value="Transferase(Phosphotransferase) domain 1"/>
    <property type="match status" value="1"/>
</dbReference>
<feature type="region of interest" description="Disordered" evidence="7">
    <location>
        <begin position="669"/>
        <end position="697"/>
    </location>
</feature>
<sequence length="897" mass="101755">MRTSKIAHNVDDRGIPIVIPSASPHRHSTPHSPRYRPPRFDTDDYDEVRVCRLRQDRNSLLEVYDNYYQDPNPSQLRLFYRHVPHSSSSHMSDSLQDAPTEPLQSPSATPLHARDSSPLRRTNSRKRLRDGSSPLGQRSPIAAPLRGPMPLTNTFNNRLSALLQEQRQQRQQLLRQQQKKEDGESEDDGSLSNMKRGHKRRLVEEQGQSSQHSPIYTPPQPPQPPQQPTASPITTAPTPTSTHSSPILSPVKEHLMLTPPKPSPPITRHKQHVVQTTLVPPPPPPPPSLPSLQHDPSHQQQQQPLEEPPEQLPTKENLDQPHELPDQHDQQQIQPNDDVHVDVQSTQKEEQQDNAKEEKQSNVEEEQNNSVEEKQHDNIDNPAKKLHQEDPKIEAIDPKVEESKEECNDTQPVAIDPKAEESGGRNDTHPTKAGGEEPLSKEQPKADEQPSTQSKQEKDKENNRVEDESAKARKRDPQIEEIDRKVKRLREYYDIKYKIGEGTFSTVYKAVDVRYEQYNNAQWEQQLLDAHRLVDSDADEQSIPSATSKVVALKRVYCISSPTRIANEISILQDLRGCSCVAPLITAFRQAEEFFIVMPFIEHEDFRDIHRKMTADDIRCYMRTLLTGLSHLHARKIIHRDVKPNNFLYSYQRRSGVLIDFGLAEREKSIEKHQQSKPQRQQQQLPLQQHHRTPPALTRSASFIKSSSSLNNKENIPTADDGVREIGYIKYDPRRGIQANRAGTKGFRAPEILLRQVNQTGAIDIWSAGVILISLLTGRYPFFLANDDGDALVEIASLFGTNALKTFATKLKRIFETNIPSLHPEPRSLLQVCMNLNGEKLKTWSSSDLETAVDLLQKCLTVDCNERITAKDALQHPFLQLSSSSSSSAPSQQPSNT</sequence>
<keyword evidence="2" id="KW-0723">Serine/threonine-protein kinase</keyword>
<dbReference type="PROSITE" id="PS50011">
    <property type="entry name" value="PROTEIN_KINASE_DOM"/>
    <property type="match status" value="1"/>
</dbReference>
<reference evidence="9 10" key="1">
    <citation type="submission" date="2023-03" db="EMBL/GenBank/DDBJ databases">
        <title>Genome sequence of Lichtheimia ornata CBS 291.66.</title>
        <authorList>
            <person name="Mohabir J.T."/>
            <person name="Shea T.P."/>
            <person name="Kurbessoian T."/>
            <person name="Berby B."/>
            <person name="Fontaine J."/>
            <person name="Livny J."/>
            <person name="Gnirke A."/>
            <person name="Stajich J.E."/>
            <person name="Cuomo C.A."/>
        </authorList>
    </citation>
    <scope>NUCLEOTIDE SEQUENCE [LARGE SCALE GENOMIC DNA]</scope>
    <source>
        <strain evidence="9">CBS 291.66</strain>
    </source>
</reference>
<feature type="compositionally biased region" description="Basic residues" evidence="7">
    <location>
        <begin position="24"/>
        <end position="37"/>
    </location>
</feature>
<dbReference type="SMART" id="SM00220">
    <property type="entry name" value="S_TKc"/>
    <property type="match status" value="1"/>
</dbReference>
<evidence type="ECO:0000256" key="5">
    <source>
        <dbReference type="ARBA" id="ARBA00022777"/>
    </source>
</evidence>
<feature type="compositionally biased region" description="Pro residues" evidence="7">
    <location>
        <begin position="279"/>
        <end position="289"/>
    </location>
</feature>
<comment type="caution">
    <text evidence="9">The sequence shown here is derived from an EMBL/GenBank/DDBJ whole genome shotgun (WGS) entry which is preliminary data.</text>
</comment>
<gene>
    <name evidence="9" type="ORF">O0I10_006353</name>
</gene>
<dbReference type="InterPro" id="IPR008271">
    <property type="entry name" value="Ser/Thr_kinase_AS"/>
</dbReference>
<evidence type="ECO:0000256" key="2">
    <source>
        <dbReference type="ARBA" id="ARBA00022527"/>
    </source>
</evidence>
<dbReference type="GO" id="GO:0005524">
    <property type="term" value="F:ATP binding"/>
    <property type="evidence" value="ECO:0007669"/>
    <property type="project" value="UniProtKB-KW"/>
</dbReference>
<dbReference type="EC" id="2.7.11.1" evidence="1"/>
<name>A0AAD7V3G7_9FUNG</name>
<dbReference type="GO" id="GO:0004674">
    <property type="term" value="F:protein serine/threonine kinase activity"/>
    <property type="evidence" value="ECO:0007669"/>
    <property type="project" value="UniProtKB-KW"/>
</dbReference>
<feature type="compositionally biased region" description="Low complexity" evidence="7">
    <location>
        <begin position="676"/>
        <end position="688"/>
    </location>
</feature>
<dbReference type="GeneID" id="83213764"/>
<evidence type="ECO:0000313" key="9">
    <source>
        <dbReference type="EMBL" id="KAJ8657826.1"/>
    </source>
</evidence>
<feature type="compositionally biased region" description="Basic and acidic residues" evidence="7">
    <location>
        <begin position="371"/>
        <end position="407"/>
    </location>
</feature>
<dbReference type="GO" id="GO:0044773">
    <property type="term" value="P:mitotic DNA damage checkpoint signaling"/>
    <property type="evidence" value="ECO:0007669"/>
    <property type="project" value="TreeGrafter"/>
</dbReference>
<dbReference type="PROSITE" id="PS00108">
    <property type="entry name" value="PROTEIN_KINASE_ST"/>
    <property type="match status" value="1"/>
</dbReference>
<evidence type="ECO:0000259" key="8">
    <source>
        <dbReference type="PROSITE" id="PS50011"/>
    </source>
</evidence>
<dbReference type="InterPro" id="IPR011009">
    <property type="entry name" value="Kinase-like_dom_sf"/>
</dbReference>
<keyword evidence="4" id="KW-0547">Nucleotide-binding</keyword>
<feature type="compositionally biased region" description="Low complexity" evidence="7">
    <location>
        <begin position="228"/>
        <end position="246"/>
    </location>
</feature>
<dbReference type="Proteomes" id="UP001234581">
    <property type="component" value="Unassembled WGS sequence"/>
</dbReference>
<evidence type="ECO:0000256" key="1">
    <source>
        <dbReference type="ARBA" id="ARBA00012513"/>
    </source>
</evidence>
<organism evidence="9 10">
    <name type="scientific">Lichtheimia ornata</name>
    <dbReference type="NCBI Taxonomy" id="688661"/>
    <lineage>
        <taxon>Eukaryota</taxon>
        <taxon>Fungi</taxon>
        <taxon>Fungi incertae sedis</taxon>
        <taxon>Mucoromycota</taxon>
        <taxon>Mucoromycotina</taxon>
        <taxon>Mucoromycetes</taxon>
        <taxon>Mucorales</taxon>
        <taxon>Lichtheimiaceae</taxon>
        <taxon>Lichtheimia</taxon>
    </lineage>
</organism>
<evidence type="ECO:0000313" key="10">
    <source>
        <dbReference type="Proteomes" id="UP001234581"/>
    </source>
</evidence>
<evidence type="ECO:0000256" key="6">
    <source>
        <dbReference type="ARBA" id="ARBA00022840"/>
    </source>
</evidence>
<feature type="compositionally biased region" description="Basic and acidic residues" evidence="7">
    <location>
        <begin position="417"/>
        <end position="448"/>
    </location>
</feature>
<dbReference type="PANTHER" id="PTHR44167:SF23">
    <property type="entry name" value="CDC7 KINASE, ISOFORM A-RELATED"/>
    <property type="match status" value="1"/>
</dbReference>
<evidence type="ECO:0000256" key="3">
    <source>
        <dbReference type="ARBA" id="ARBA00022679"/>
    </source>
</evidence>
<dbReference type="Gene3D" id="3.30.200.20">
    <property type="entry name" value="Phosphorylase Kinase, domain 1"/>
    <property type="match status" value="1"/>
</dbReference>
<evidence type="ECO:0000256" key="7">
    <source>
        <dbReference type="SAM" id="MobiDB-lite"/>
    </source>
</evidence>
<dbReference type="CDD" id="cd14019">
    <property type="entry name" value="STKc_Cdc7"/>
    <property type="match status" value="1"/>
</dbReference>
<dbReference type="AlphaFoldDB" id="A0AAD7V3G7"/>
<evidence type="ECO:0000256" key="4">
    <source>
        <dbReference type="ARBA" id="ARBA00022741"/>
    </source>
</evidence>
<dbReference type="GO" id="GO:0005634">
    <property type="term" value="C:nucleus"/>
    <property type="evidence" value="ECO:0007669"/>
    <property type="project" value="TreeGrafter"/>
</dbReference>
<keyword evidence="3" id="KW-0808">Transferase</keyword>
<feature type="compositionally biased region" description="Basic and acidic residues" evidence="7">
    <location>
        <begin position="455"/>
        <end position="479"/>
    </location>
</feature>
<dbReference type="SUPFAM" id="SSF56112">
    <property type="entry name" value="Protein kinase-like (PK-like)"/>
    <property type="match status" value="1"/>
</dbReference>
<proteinExistence type="predicted"/>
<dbReference type="Pfam" id="PF00069">
    <property type="entry name" value="Pkinase"/>
    <property type="match status" value="2"/>
</dbReference>
<dbReference type="EMBL" id="JARTCD010000028">
    <property type="protein sequence ID" value="KAJ8657826.1"/>
    <property type="molecule type" value="Genomic_DNA"/>
</dbReference>
<feature type="compositionally biased region" description="Low complexity" evidence="7">
    <location>
        <begin position="166"/>
        <end position="176"/>
    </location>
</feature>
<dbReference type="RefSeq" id="XP_058342739.1">
    <property type="nucleotide sequence ID" value="XM_058486382.1"/>
</dbReference>
<protein>
    <recommendedName>
        <fullName evidence="1">non-specific serine/threonine protein kinase</fullName>
        <ecNumber evidence="1">2.7.11.1</ecNumber>
    </recommendedName>
</protein>
<feature type="compositionally biased region" description="Low complexity" evidence="7">
    <location>
        <begin position="290"/>
        <end position="305"/>
    </location>
</feature>
<feature type="compositionally biased region" description="Low complexity" evidence="7">
    <location>
        <begin position="85"/>
        <end position="94"/>
    </location>
</feature>
<feature type="compositionally biased region" description="Basic and acidic residues" evidence="7">
    <location>
        <begin position="337"/>
        <end position="362"/>
    </location>
</feature>
<keyword evidence="10" id="KW-1185">Reference proteome</keyword>
<dbReference type="InterPro" id="IPR000719">
    <property type="entry name" value="Prot_kinase_dom"/>
</dbReference>
<accession>A0AAD7V3G7</accession>